<organism evidence="3 4">
    <name type="scientific">Pseudomonas fluorescens</name>
    <dbReference type="NCBI Taxonomy" id="294"/>
    <lineage>
        <taxon>Bacteria</taxon>
        <taxon>Pseudomonadati</taxon>
        <taxon>Pseudomonadota</taxon>
        <taxon>Gammaproteobacteria</taxon>
        <taxon>Pseudomonadales</taxon>
        <taxon>Pseudomonadaceae</taxon>
        <taxon>Pseudomonas</taxon>
    </lineage>
</organism>
<keyword evidence="3" id="KW-0969">Cilium</keyword>
<keyword evidence="3" id="KW-0966">Cell projection</keyword>
<accession>A0A0F4U2Y0</accession>
<keyword evidence="3" id="KW-0282">Flagellum</keyword>
<name>A0A0F4U2Y0_PSEFL</name>
<gene>
    <name evidence="3" type="ORF">VC35_03040</name>
</gene>
<dbReference type="Pfam" id="PF02120">
    <property type="entry name" value="Flg_hook"/>
    <property type="match status" value="1"/>
</dbReference>
<dbReference type="OrthoDB" id="6113047at2"/>
<sequence length="524" mass="56426">MTGEMNILPLPQTLPATSRPQVVSGELLKLLTPVEGLISVGQTAQAEVLSLKQADQTFQMLLKVTLDSGRQTTVQTTSNQPLAQGTTLLVSQPSAGNLAVTVQQAIASNVATLTRLDTAQLPFGTLLQGKVLTSQVLPQVPGQPMVFRSMVGLLNTALSGSTLSIDSPQPLRIGTLLSAQVQDAQTVKFVPLSSRQEQLAVTRQLVDQQSRQGSLDGLLKLLQNLAPSDQTSVELRNVAARLLAGLPDVQQLSTHKGLAQALASSGVFLESKLLTGQNPTLAPDMKGDLLKLVAQLSQGLPANTSLGAIIAANTLAQAMPNFVRNALGMLGQVSAKPSPTGFPLPERQLQGADGENDLEHLLRLAAAAVSRLQSHQLSSLEQTGVTADGRLMSTWQLEIPMRNMQDIVPLQVKFQREDSPEKEQPKERREEREPKQQLWRVELAFAMEPLGPLQIQAQLIKGSLSSQLWAERPYTANLIESNLSGLRDRLLSAGLNVGDLDCHLGTPPQGPQTRLEQRWVDETA</sequence>
<reference evidence="3 4" key="1">
    <citation type="submission" date="2015-03" db="EMBL/GenBank/DDBJ databases">
        <title>Comparative genomics of Pseudomonas insights into diversity of traits involved in vanlence and defense.</title>
        <authorList>
            <person name="Qin Y."/>
        </authorList>
    </citation>
    <scope>NUCLEOTIDE SEQUENCE [LARGE SCALE GENOMIC DNA]</scope>
    <source>
        <strain evidence="3 4">C8</strain>
    </source>
</reference>
<dbReference type="Gene3D" id="3.30.750.140">
    <property type="match status" value="1"/>
</dbReference>
<comment type="caution">
    <text evidence="3">The sequence shown here is derived from an EMBL/GenBank/DDBJ whole genome shotgun (WGS) entry which is preliminary data.</text>
</comment>
<evidence type="ECO:0000256" key="1">
    <source>
        <dbReference type="SAM" id="MobiDB-lite"/>
    </source>
</evidence>
<feature type="domain" description="Flagellar hook-length control protein-like C-terminal" evidence="2">
    <location>
        <begin position="428"/>
        <end position="510"/>
    </location>
</feature>
<dbReference type="AlphaFoldDB" id="A0A0F4U2Y0"/>
<dbReference type="InterPro" id="IPR038610">
    <property type="entry name" value="FliK-like_C_sf"/>
</dbReference>
<dbReference type="PATRIC" id="fig|294.132.peg.4625"/>
<dbReference type="RefSeq" id="WP_046037682.1">
    <property type="nucleotide sequence ID" value="NZ_LACC01000004.1"/>
</dbReference>
<proteinExistence type="predicted"/>
<feature type="region of interest" description="Disordered" evidence="1">
    <location>
        <begin position="414"/>
        <end position="435"/>
    </location>
</feature>
<dbReference type="Proteomes" id="UP000033588">
    <property type="component" value="Unassembled WGS sequence"/>
</dbReference>
<protein>
    <submittedName>
        <fullName evidence="3">Flagellar hook-length control protein FliK</fullName>
    </submittedName>
</protein>
<dbReference type="InterPro" id="IPR021136">
    <property type="entry name" value="Flagellar_hook_control-like_C"/>
</dbReference>
<dbReference type="EMBL" id="LACC01000004">
    <property type="protein sequence ID" value="KJZ50077.1"/>
    <property type="molecule type" value="Genomic_DNA"/>
</dbReference>
<evidence type="ECO:0000259" key="2">
    <source>
        <dbReference type="Pfam" id="PF02120"/>
    </source>
</evidence>
<evidence type="ECO:0000313" key="3">
    <source>
        <dbReference type="EMBL" id="KJZ50077.1"/>
    </source>
</evidence>
<evidence type="ECO:0000313" key="4">
    <source>
        <dbReference type="Proteomes" id="UP000033588"/>
    </source>
</evidence>